<evidence type="ECO:0000256" key="8">
    <source>
        <dbReference type="SAM" id="Phobius"/>
    </source>
</evidence>
<keyword evidence="5 8" id="KW-0812">Transmembrane</keyword>
<dbReference type="OrthoDB" id="2526284at2759"/>
<evidence type="ECO:0000256" key="1">
    <source>
        <dbReference type="ARBA" id="ARBA00004167"/>
    </source>
</evidence>
<accession>A0A3D8QB69</accession>
<dbReference type="GO" id="GO:0005737">
    <property type="term" value="C:cytoplasm"/>
    <property type="evidence" value="ECO:0007669"/>
    <property type="project" value="TreeGrafter"/>
</dbReference>
<dbReference type="AlphaFoldDB" id="A0A3D8QB69"/>
<dbReference type="GO" id="GO:0016757">
    <property type="term" value="F:glycosyltransferase activity"/>
    <property type="evidence" value="ECO:0007669"/>
    <property type="project" value="UniProtKB-KW"/>
</dbReference>
<dbReference type="Proteomes" id="UP000256328">
    <property type="component" value="Unassembled WGS sequence"/>
</dbReference>
<evidence type="ECO:0000256" key="7">
    <source>
        <dbReference type="ARBA" id="ARBA00023136"/>
    </source>
</evidence>
<name>A0A3D8QB69_9HELO</name>
<proteinExistence type="inferred from homology"/>
<keyword evidence="10" id="KW-1185">Reference proteome</keyword>
<evidence type="ECO:0000313" key="9">
    <source>
        <dbReference type="EMBL" id="RDW59009.1"/>
    </source>
</evidence>
<comment type="caution">
    <text evidence="9">The sequence shown here is derived from an EMBL/GenBank/DDBJ whole genome shotgun (WGS) entry which is preliminary data.</text>
</comment>
<evidence type="ECO:0000256" key="5">
    <source>
        <dbReference type="ARBA" id="ARBA00022692"/>
    </source>
</evidence>
<sequence length="436" mass="49408">MLRSQAIDTISAGLRSVRWKVIIILVLLLVCVHYAIENASLFSWERMTVIPPLPKGPLSLWNEIRPDTSIMNEELASSLGKLASDSAAVPGQQNEQEEAKLWNGVAQNLATITTSAGALSTPLTSNSSLEASQTDAVSIPETAQAHTTITTFSSPLQSPLATITANFTDEYIAICIAIKDQRQDLKEWMIHHYHHLGIHRFYVMDDGSEPPLSAMEDHEFGIPRSAITFNYQDRATREPKMQLVFYDQCLRKYGALHTWIAFIDGDEFLEVSSRNETFRQILEEFEHDKSVGGLGVQWRMHSSSGLLKKPESVRKAFTTCIFDDFEHDGLNSDNMHVKSIVKPSKTRGAWNPHLFWLETGFRNVGEHNDTITTMAWRQPITRDRLALHHYALKSREEYEEKMSRGNGMTDPKGEAFWDRIETMAHVSCPEMSMYHP</sequence>
<comment type="similarity">
    <text evidence="2">Belongs to the glycosyltransferase 92 family.</text>
</comment>
<evidence type="ECO:0000256" key="6">
    <source>
        <dbReference type="ARBA" id="ARBA00022989"/>
    </source>
</evidence>
<organism evidence="9 10">
    <name type="scientific">Coleophoma crateriformis</name>
    <dbReference type="NCBI Taxonomy" id="565419"/>
    <lineage>
        <taxon>Eukaryota</taxon>
        <taxon>Fungi</taxon>
        <taxon>Dikarya</taxon>
        <taxon>Ascomycota</taxon>
        <taxon>Pezizomycotina</taxon>
        <taxon>Leotiomycetes</taxon>
        <taxon>Helotiales</taxon>
        <taxon>Dermateaceae</taxon>
        <taxon>Coleophoma</taxon>
    </lineage>
</organism>
<gene>
    <name evidence="9" type="ORF">BP5796_11933</name>
</gene>
<dbReference type="Pfam" id="PF01697">
    <property type="entry name" value="Glyco_transf_92"/>
    <property type="match status" value="1"/>
</dbReference>
<reference evidence="9 10" key="1">
    <citation type="journal article" date="2018" name="IMA Fungus">
        <title>IMA Genome-F 9: Draft genome sequence of Annulohypoxylon stygium, Aspergillus mulundensis, Berkeleyomyces basicola (syn. Thielaviopsis basicola), Ceratocystis smalleyi, two Cercospora beticola strains, Coleophoma cylindrospora, Fusarium fracticaudum, Phialophora cf. hyalina, and Morchella septimelata.</title>
        <authorList>
            <person name="Wingfield B.D."/>
            <person name="Bills G.F."/>
            <person name="Dong Y."/>
            <person name="Huang W."/>
            <person name="Nel W.J."/>
            <person name="Swalarsk-Parry B.S."/>
            <person name="Vaghefi N."/>
            <person name="Wilken P.M."/>
            <person name="An Z."/>
            <person name="de Beer Z.W."/>
            <person name="De Vos L."/>
            <person name="Chen L."/>
            <person name="Duong T.A."/>
            <person name="Gao Y."/>
            <person name="Hammerbacher A."/>
            <person name="Kikkert J.R."/>
            <person name="Li Y."/>
            <person name="Li H."/>
            <person name="Li K."/>
            <person name="Li Q."/>
            <person name="Liu X."/>
            <person name="Ma X."/>
            <person name="Naidoo K."/>
            <person name="Pethybridge S.J."/>
            <person name="Sun J."/>
            <person name="Steenkamp E.T."/>
            <person name="van der Nest M.A."/>
            <person name="van Wyk S."/>
            <person name="Wingfield M.J."/>
            <person name="Xiong C."/>
            <person name="Yue Q."/>
            <person name="Zhang X."/>
        </authorList>
    </citation>
    <scope>NUCLEOTIDE SEQUENCE [LARGE SCALE GENOMIC DNA]</scope>
    <source>
        <strain evidence="9 10">BP5796</strain>
    </source>
</reference>
<evidence type="ECO:0000256" key="4">
    <source>
        <dbReference type="ARBA" id="ARBA00022679"/>
    </source>
</evidence>
<dbReference type="InterPro" id="IPR008166">
    <property type="entry name" value="Glyco_transf_92"/>
</dbReference>
<keyword evidence="4" id="KW-0808">Transferase</keyword>
<protein>
    <recommendedName>
        <fullName evidence="11">Glycosyltransferase family 92 protein</fullName>
    </recommendedName>
</protein>
<feature type="transmembrane region" description="Helical" evidence="8">
    <location>
        <begin position="21"/>
        <end position="44"/>
    </location>
</feature>
<dbReference type="GO" id="GO:0016020">
    <property type="term" value="C:membrane"/>
    <property type="evidence" value="ECO:0007669"/>
    <property type="project" value="UniProtKB-SubCell"/>
</dbReference>
<evidence type="ECO:0000256" key="3">
    <source>
        <dbReference type="ARBA" id="ARBA00022676"/>
    </source>
</evidence>
<keyword evidence="3" id="KW-0328">Glycosyltransferase</keyword>
<evidence type="ECO:0008006" key="11">
    <source>
        <dbReference type="Google" id="ProtNLM"/>
    </source>
</evidence>
<comment type="subcellular location">
    <subcellularLocation>
        <location evidence="1">Membrane</location>
        <topology evidence="1">Single-pass membrane protein</topology>
    </subcellularLocation>
</comment>
<keyword evidence="7 8" id="KW-0472">Membrane</keyword>
<evidence type="ECO:0000313" key="10">
    <source>
        <dbReference type="Proteomes" id="UP000256328"/>
    </source>
</evidence>
<dbReference type="PANTHER" id="PTHR21461">
    <property type="entry name" value="GLYCOSYLTRANSFERASE FAMILY 92 PROTEIN"/>
    <property type="match status" value="1"/>
</dbReference>
<dbReference type="EMBL" id="PDLN01000020">
    <property type="protein sequence ID" value="RDW59009.1"/>
    <property type="molecule type" value="Genomic_DNA"/>
</dbReference>
<evidence type="ECO:0000256" key="2">
    <source>
        <dbReference type="ARBA" id="ARBA00007647"/>
    </source>
</evidence>
<keyword evidence="6 8" id="KW-1133">Transmembrane helix</keyword>
<dbReference type="PANTHER" id="PTHR21461:SF69">
    <property type="entry name" value="GLYCOSYLTRANSFERASE FAMILY 92 PROTEIN"/>
    <property type="match status" value="1"/>
</dbReference>